<gene>
    <name evidence="3" type="primary">wecD</name>
    <name evidence="3" type="ORF">GCM10011501_19220</name>
</gene>
<dbReference type="CDD" id="cd03360">
    <property type="entry name" value="LbH_AT_putative"/>
    <property type="match status" value="1"/>
</dbReference>
<evidence type="ECO:0000256" key="1">
    <source>
        <dbReference type="ARBA" id="ARBA00007274"/>
    </source>
</evidence>
<evidence type="ECO:0000313" key="4">
    <source>
        <dbReference type="Proteomes" id="UP000626370"/>
    </source>
</evidence>
<dbReference type="Proteomes" id="UP000626370">
    <property type="component" value="Unassembled WGS sequence"/>
</dbReference>
<proteinExistence type="inferred from homology"/>
<dbReference type="RefSeq" id="WP_189378046.1">
    <property type="nucleotide sequence ID" value="NZ_BNAH01000006.1"/>
</dbReference>
<accession>A0ABQ3IST9</accession>
<dbReference type="NCBIfam" id="TIGR03570">
    <property type="entry name" value="NeuD_NnaD"/>
    <property type="match status" value="1"/>
</dbReference>
<dbReference type="InterPro" id="IPR020019">
    <property type="entry name" value="AcTrfase_PglD-like"/>
</dbReference>
<comment type="caution">
    <text evidence="3">The sequence shown here is derived from an EMBL/GenBank/DDBJ whole genome shotgun (WGS) entry which is preliminary data.</text>
</comment>
<keyword evidence="4" id="KW-1185">Reference proteome</keyword>
<sequence>MTKPNTEKPTINRLIIIGAGGHGRVVADCALATGQYQEIRFLDDCYPERKDNALWSIVGTVKEFTQYLDEAHFIVAFGNNKLREKVQSQLHAANANIVTIIHPQATVSPHAHIGLGVVVCANATINIGATINDGCIINTASTIEHDCNIGEFTHISPNCALAGGITVGKLSWLGINSTVIECLTIAPNTQVGAGAVVISNTDKDSLYLGIPAKRISPTDKH</sequence>
<protein>
    <submittedName>
        <fullName evidence="3">Acetyltransferase</fullName>
    </submittedName>
</protein>
<comment type="similarity">
    <text evidence="1">Belongs to the transferase hexapeptide repeat family.</text>
</comment>
<evidence type="ECO:0000313" key="3">
    <source>
        <dbReference type="EMBL" id="GHE89792.1"/>
    </source>
</evidence>
<dbReference type="PANTHER" id="PTHR43300">
    <property type="entry name" value="ACETYLTRANSFERASE"/>
    <property type="match status" value="1"/>
</dbReference>
<dbReference type="EMBL" id="BNAH01000006">
    <property type="protein sequence ID" value="GHE89792.1"/>
    <property type="molecule type" value="Genomic_DNA"/>
</dbReference>
<dbReference type="SUPFAM" id="SSF51161">
    <property type="entry name" value="Trimeric LpxA-like enzymes"/>
    <property type="match status" value="1"/>
</dbReference>
<dbReference type="Gene3D" id="3.40.50.20">
    <property type="match status" value="1"/>
</dbReference>
<organism evidence="3 4">
    <name type="scientific">Thalassotalea profundi</name>
    <dbReference type="NCBI Taxonomy" id="2036687"/>
    <lineage>
        <taxon>Bacteria</taxon>
        <taxon>Pseudomonadati</taxon>
        <taxon>Pseudomonadota</taxon>
        <taxon>Gammaproteobacteria</taxon>
        <taxon>Alteromonadales</taxon>
        <taxon>Colwelliaceae</taxon>
        <taxon>Thalassotalea</taxon>
    </lineage>
</organism>
<reference evidence="4" key="1">
    <citation type="journal article" date="2019" name="Int. J. Syst. Evol. Microbiol.">
        <title>The Global Catalogue of Microorganisms (GCM) 10K type strain sequencing project: providing services to taxonomists for standard genome sequencing and annotation.</title>
        <authorList>
            <consortium name="The Broad Institute Genomics Platform"/>
            <consortium name="The Broad Institute Genome Sequencing Center for Infectious Disease"/>
            <person name="Wu L."/>
            <person name="Ma J."/>
        </authorList>
    </citation>
    <scope>NUCLEOTIDE SEQUENCE [LARGE SCALE GENOMIC DNA]</scope>
    <source>
        <strain evidence="4">CGMCC 1.15922</strain>
    </source>
</reference>
<name>A0ABQ3IST9_9GAMM</name>
<dbReference type="InterPro" id="IPR041561">
    <property type="entry name" value="PglD_N"/>
</dbReference>
<dbReference type="InterPro" id="IPR011004">
    <property type="entry name" value="Trimer_LpxA-like_sf"/>
</dbReference>
<feature type="domain" description="PglD N-terminal" evidence="2">
    <location>
        <begin position="13"/>
        <end position="90"/>
    </location>
</feature>
<dbReference type="InterPro" id="IPR050179">
    <property type="entry name" value="Trans_hexapeptide_repeat"/>
</dbReference>
<dbReference type="PANTHER" id="PTHR43300:SF7">
    <property type="entry name" value="UDP-N-ACETYLBACILLOSAMINE N-ACETYLTRANSFERASE"/>
    <property type="match status" value="1"/>
</dbReference>
<dbReference type="Pfam" id="PF17836">
    <property type="entry name" value="PglD_N"/>
    <property type="match status" value="1"/>
</dbReference>
<evidence type="ECO:0000259" key="2">
    <source>
        <dbReference type="Pfam" id="PF17836"/>
    </source>
</evidence>
<dbReference type="Gene3D" id="2.160.10.10">
    <property type="entry name" value="Hexapeptide repeat proteins"/>
    <property type="match status" value="1"/>
</dbReference>